<keyword evidence="3" id="KW-1185">Reference proteome</keyword>
<dbReference type="EMBL" id="JAAFGS010000004">
    <property type="protein sequence ID" value="NGZ76285.1"/>
    <property type="molecule type" value="Genomic_DNA"/>
</dbReference>
<evidence type="ECO:0000256" key="1">
    <source>
        <dbReference type="SAM" id="MobiDB-lite"/>
    </source>
</evidence>
<organism evidence="2 3">
    <name type="scientific">Saccharibacillus alkalitolerans</name>
    <dbReference type="NCBI Taxonomy" id="2705290"/>
    <lineage>
        <taxon>Bacteria</taxon>
        <taxon>Bacillati</taxon>
        <taxon>Bacillota</taxon>
        <taxon>Bacilli</taxon>
        <taxon>Bacillales</taxon>
        <taxon>Paenibacillaceae</taxon>
        <taxon>Saccharibacillus</taxon>
    </lineage>
</organism>
<comment type="caution">
    <text evidence="2">The sequence shown here is derived from an EMBL/GenBank/DDBJ whole genome shotgun (WGS) entry which is preliminary data.</text>
</comment>
<reference evidence="2 3" key="1">
    <citation type="submission" date="2020-01" db="EMBL/GenBank/DDBJ databases">
        <title>Polyphasic characterisation and genomic insights into a novel alkali tolerant bacterium VR-M41.</title>
        <authorList>
            <person name="Vemuluri V.R."/>
        </authorList>
    </citation>
    <scope>NUCLEOTIDE SEQUENCE [LARGE SCALE GENOMIC DNA]</scope>
    <source>
        <strain evidence="2 3">VR-M41</strain>
    </source>
</reference>
<gene>
    <name evidence="2" type="ORF">GYN08_13225</name>
</gene>
<evidence type="ECO:0000313" key="2">
    <source>
        <dbReference type="EMBL" id="NGZ76285.1"/>
    </source>
</evidence>
<feature type="compositionally biased region" description="Polar residues" evidence="1">
    <location>
        <begin position="184"/>
        <end position="196"/>
    </location>
</feature>
<dbReference type="Pfam" id="PF16142">
    <property type="entry name" value="DUF4850"/>
    <property type="match status" value="1"/>
</dbReference>
<accession>A0ABX0F7C5</accession>
<dbReference type="Proteomes" id="UP000800303">
    <property type="component" value="Unassembled WGS sequence"/>
</dbReference>
<evidence type="ECO:0000313" key="3">
    <source>
        <dbReference type="Proteomes" id="UP000800303"/>
    </source>
</evidence>
<proteinExistence type="predicted"/>
<protein>
    <submittedName>
        <fullName evidence="2">DUF4850 domain-containing protein</fullName>
    </submittedName>
</protein>
<feature type="region of interest" description="Disordered" evidence="1">
    <location>
        <begin position="184"/>
        <end position="206"/>
    </location>
</feature>
<dbReference type="RefSeq" id="WP_166274941.1">
    <property type="nucleotide sequence ID" value="NZ_JAAFGS010000004.1"/>
</dbReference>
<name>A0ABX0F7C5_9BACL</name>
<sequence length="469" mass="51524">MTKKDIDWEKELKQKPFRNNSFTPQMMRRVEEKVKETPRRFELWGRRAGVLTLSAALLAGIFALESGGILDGLRQKPPQAAVTLPEGNGPRTPANLGFPLKDGAAGSAVNVPLTVVKANLAVDDGESSDALPELPSVTFALTEEEASALQAALIYRPDGERGYLLLAPRNWTLSEAQVGANGSFGVTWTNPDNSGGSDDPDRSGEKLTYTETGTVGSVVSGIGTYFPERAEWAEQKAFPPETREGMTLRSLYSNDDGTSGFSRYDWTRQGEGAVASGAVYYSLDKRTYGLRHMEMTLRGTAYSGAADTILRFFEANEGAQRTESVPGPNPNEESQKGISIETVKQKLSESGMKLTFRQDRDLPFYDRPMDGVHEEEMIIDRNSADAADFERLTVLSFDSREKAQAEVERIDRTFRSSAGGEGPDIYPHVFSEGGLVILYWTSGSSETPFRYDNKIKGALRALEQSEVQP</sequence>
<dbReference type="InterPro" id="IPR032322">
    <property type="entry name" value="DUF4850"/>
</dbReference>